<reference evidence="1 2" key="1">
    <citation type="submission" date="2015-02" db="EMBL/GenBank/DDBJ databases">
        <authorList>
            <person name="Slaby B."/>
            <person name="Hentschel U."/>
        </authorList>
    </citation>
    <scope>NUCLEOTIDE SEQUENCE [LARGE SCALE GENOMIC DNA]</scope>
    <source>
        <strain evidence="1">15L</strain>
    </source>
</reference>
<evidence type="ECO:0000313" key="1">
    <source>
        <dbReference type="EMBL" id="KKZ14199.1"/>
    </source>
</evidence>
<evidence type="ECO:0000313" key="2">
    <source>
        <dbReference type="Proteomes" id="UP000035037"/>
    </source>
</evidence>
<sequence>MKEVDPDQSKAERDINIFLYNIFPDPSSVPTRDNLGQCPRLTSVDIGTAWQELPRVEQLVSEAEKSEQAKDYAKAVWLFNEAHFLIEMARSSEDDKHAIENYKMMNTYTGLRIYENAGYALDISDPVNCDLVQERYVMTPTMVEEVKRFQKETGISSTGMLDYPTIRNMIIHLDGPSPPEGR</sequence>
<proteinExistence type="predicted"/>
<gene>
    <name evidence="1" type="ORF">TQ37_01800</name>
</gene>
<dbReference type="EMBL" id="JYFQ01000041">
    <property type="protein sequence ID" value="KKZ14199.1"/>
    <property type="molecule type" value="Genomic_DNA"/>
</dbReference>
<comment type="caution">
    <text evidence="1">The sequence shown here is derived from an EMBL/GenBank/DDBJ whole genome shotgun (WGS) entry which is preliminary data.</text>
</comment>
<dbReference type="SUPFAM" id="SSF47090">
    <property type="entry name" value="PGBD-like"/>
    <property type="match status" value="1"/>
</dbReference>
<organism evidence="1 2">
    <name type="scientific">Candidatus Synechococcus spongiarum 15L</name>
    <dbReference type="NCBI Taxonomy" id="1608419"/>
    <lineage>
        <taxon>Bacteria</taxon>
        <taxon>Bacillati</taxon>
        <taxon>Cyanobacteriota</taxon>
        <taxon>Cyanophyceae</taxon>
        <taxon>Synechococcales</taxon>
        <taxon>Synechococcaceae</taxon>
        <taxon>Synechococcus</taxon>
    </lineage>
</organism>
<dbReference type="PATRIC" id="fig|1608419.3.peg.1690"/>
<dbReference type="InterPro" id="IPR036365">
    <property type="entry name" value="PGBD-like_sf"/>
</dbReference>
<name>A0A0G8AXX5_9SYNE</name>
<reference evidence="1 2" key="2">
    <citation type="submission" date="2015-05" db="EMBL/GenBank/DDBJ databases">
        <title>Lifestyle Evolution in Cyanobacterial Symbionts of Sponges.</title>
        <authorList>
            <person name="Burgsdorf I."/>
            <person name="Slaby B.M."/>
            <person name="Handley K.M."/>
            <person name="Haber M."/>
            <person name="Blom J."/>
            <person name="Marshall C.W."/>
            <person name="Gilbert J.A."/>
            <person name="Hentschel U."/>
            <person name="Steindler L."/>
        </authorList>
    </citation>
    <scope>NUCLEOTIDE SEQUENCE [LARGE SCALE GENOMIC DNA]</scope>
    <source>
        <strain evidence="1">15L</strain>
    </source>
</reference>
<dbReference type="AlphaFoldDB" id="A0A0G8AXX5"/>
<protein>
    <submittedName>
        <fullName evidence="1">Uncharacterized protein</fullName>
    </submittedName>
</protein>
<accession>A0A0G8AXX5</accession>
<dbReference type="Proteomes" id="UP000035037">
    <property type="component" value="Unassembled WGS sequence"/>
</dbReference>